<evidence type="ECO:0008006" key="3">
    <source>
        <dbReference type="Google" id="ProtNLM"/>
    </source>
</evidence>
<dbReference type="Proteomes" id="UP000055014">
    <property type="component" value="Unassembled WGS sequence"/>
</dbReference>
<evidence type="ECO:0000313" key="2">
    <source>
        <dbReference type="Proteomes" id="UP000055014"/>
    </source>
</evidence>
<dbReference type="Gene3D" id="2.60.40.1120">
    <property type="entry name" value="Carboxypeptidase-like, regulatory domain"/>
    <property type="match status" value="1"/>
</dbReference>
<organism evidence="1 2">
    <name type="scientific">Mesotoga infera</name>
    <dbReference type="NCBI Taxonomy" id="1236046"/>
    <lineage>
        <taxon>Bacteria</taxon>
        <taxon>Thermotogati</taxon>
        <taxon>Thermotogota</taxon>
        <taxon>Thermotogae</taxon>
        <taxon>Kosmotogales</taxon>
        <taxon>Kosmotogaceae</taxon>
        <taxon>Mesotoga</taxon>
    </lineage>
</organism>
<protein>
    <recommendedName>
        <fullName evidence="3">Carboxypeptidase regulatory-like domain-containing protein</fullName>
    </recommendedName>
</protein>
<sequence length="248" mass="26894">SVGPRATYTFNNVTSNHTISVSFTTLPPDTYTVTFNVSDSEKAVKGANVSFNSETMTTNDQGEAIFTGVTAGEKQYTVSKDGYGDVSGDVNVDSSKTVNVLLEKKPMIQVAGRIMQIDDPLPISVRAQNLGEVNLIEVVIQYDTEYFDASWFFSVRLSKWQPVFKDPGNGIIHIVLSPNEGATKLIDELTNILSIELTPKKAGTTELAYTSYTSEGGVPFETNIITTEGTRLSGSDLILDEGTITITN</sequence>
<dbReference type="InterPro" id="IPR008969">
    <property type="entry name" value="CarboxyPept-like_regulatory"/>
</dbReference>
<name>A0A101I610_9BACT</name>
<dbReference type="SUPFAM" id="SSF49464">
    <property type="entry name" value="Carboxypeptidase regulatory domain-like"/>
    <property type="match status" value="1"/>
</dbReference>
<gene>
    <name evidence="1" type="ORF">XE02_1180</name>
</gene>
<comment type="caution">
    <text evidence="1">The sequence shown here is derived from an EMBL/GenBank/DDBJ whole genome shotgun (WGS) entry which is preliminary data.</text>
</comment>
<accession>A0A101I610</accession>
<reference evidence="2" key="1">
    <citation type="journal article" date="2015" name="MBio">
        <title>Genome-Resolved Metagenomic Analysis Reveals Roles for Candidate Phyla and Other Microbial Community Members in Biogeochemical Transformations in Oil Reservoirs.</title>
        <authorList>
            <person name="Hu P."/>
            <person name="Tom L."/>
            <person name="Singh A."/>
            <person name="Thomas B.C."/>
            <person name="Baker B.J."/>
            <person name="Piceno Y.M."/>
            <person name="Andersen G.L."/>
            <person name="Banfield J.F."/>
        </authorList>
    </citation>
    <scope>NUCLEOTIDE SEQUENCE [LARGE SCALE GENOMIC DNA]</scope>
</reference>
<dbReference type="AlphaFoldDB" id="A0A101I610"/>
<proteinExistence type="predicted"/>
<dbReference type="EMBL" id="LGGW01000121">
    <property type="protein sequence ID" value="KUK88933.1"/>
    <property type="molecule type" value="Genomic_DNA"/>
</dbReference>
<dbReference type="PATRIC" id="fig|1236046.5.peg.1041"/>
<feature type="non-terminal residue" evidence="1">
    <location>
        <position position="1"/>
    </location>
</feature>
<evidence type="ECO:0000313" key="1">
    <source>
        <dbReference type="EMBL" id="KUK88933.1"/>
    </source>
</evidence>